<reference evidence="2" key="1">
    <citation type="submission" date="2022-03" db="EMBL/GenBank/DDBJ databases">
        <authorList>
            <person name="Tunstrom K."/>
        </authorList>
    </citation>
    <scope>NUCLEOTIDE SEQUENCE</scope>
</reference>
<feature type="region of interest" description="Disordered" evidence="1">
    <location>
        <begin position="1"/>
        <end position="22"/>
    </location>
</feature>
<keyword evidence="3" id="KW-1185">Reference proteome</keyword>
<accession>A0AAU9UBA2</accession>
<evidence type="ECO:0000313" key="3">
    <source>
        <dbReference type="Proteomes" id="UP001153954"/>
    </source>
</evidence>
<feature type="compositionally biased region" description="Basic residues" evidence="1">
    <location>
        <begin position="12"/>
        <end position="21"/>
    </location>
</feature>
<evidence type="ECO:0000313" key="2">
    <source>
        <dbReference type="EMBL" id="CAH2097069.1"/>
    </source>
</evidence>
<gene>
    <name evidence="2" type="ORF">EEDITHA_LOCUS12337</name>
</gene>
<comment type="caution">
    <text evidence="2">The sequence shown here is derived from an EMBL/GenBank/DDBJ whole genome shotgun (WGS) entry which is preliminary data.</text>
</comment>
<protein>
    <submittedName>
        <fullName evidence="2">Uncharacterized protein</fullName>
    </submittedName>
</protein>
<name>A0AAU9UBA2_EUPED</name>
<proteinExistence type="predicted"/>
<sequence length="191" mass="22276">MVLLTEITQSRSKSKNNKRKRSNTENFDVLLSIYKMNPLKHSNVYKMFSNRVLLPRPDVHNADLNYNSNESTKKANDTNVKMETTEKTFQTAIYRPLYVDNKMEKFDPEYFIKTIISESYNRTNSDEAEILINRVYHRKEKIGSKTNSNGFNNTERPEKISEGKTHLKVFNLNNIGDNKIDFNDADVVVVK</sequence>
<dbReference type="AlphaFoldDB" id="A0AAU9UBA2"/>
<dbReference type="EMBL" id="CAKOGL010000017">
    <property type="protein sequence ID" value="CAH2097069.1"/>
    <property type="molecule type" value="Genomic_DNA"/>
</dbReference>
<organism evidence="2 3">
    <name type="scientific">Euphydryas editha</name>
    <name type="common">Edith's checkerspot</name>
    <dbReference type="NCBI Taxonomy" id="104508"/>
    <lineage>
        <taxon>Eukaryota</taxon>
        <taxon>Metazoa</taxon>
        <taxon>Ecdysozoa</taxon>
        <taxon>Arthropoda</taxon>
        <taxon>Hexapoda</taxon>
        <taxon>Insecta</taxon>
        <taxon>Pterygota</taxon>
        <taxon>Neoptera</taxon>
        <taxon>Endopterygota</taxon>
        <taxon>Lepidoptera</taxon>
        <taxon>Glossata</taxon>
        <taxon>Ditrysia</taxon>
        <taxon>Papilionoidea</taxon>
        <taxon>Nymphalidae</taxon>
        <taxon>Nymphalinae</taxon>
        <taxon>Euphydryas</taxon>
    </lineage>
</organism>
<evidence type="ECO:0000256" key="1">
    <source>
        <dbReference type="SAM" id="MobiDB-lite"/>
    </source>
</evidence>
<dbReference type="Proteomes" id="UP001153954">
    <property type="component" value="Unassembled WGS sequence"/>
</dbReference>